<evidence type="ECO:0000313" key="2">
    <source>
        <dbReference type="Proteomes" id="UP000798662"/>
    </source>
</evidence>
<comment type="caution">
    <text evidence="1">The sequence shown here is derived from an EMBL/GenBank/DDBJ whole genome shotgun (WGS) entry which is preliminary data.</text>
</comment>
<organism evidence="1 2">
    <name type="scientific">Pyropia yezoensis</name>
    <name type="common">Susabi-nori</name>
    <name type="synonym">Porphyra yezoensis</name>
    <dbReference type="NCBI Taxonomy" id="2788"/>
    <lineage>
        <taxon>Eukaryota</taxon>
        <taxon>Rhodophyta</taxon>
        <taxon>Bangiophyceae</taxon>
        <taxon>Bangiales</taxon>
        <taxon>Bangiaceae</taxon>
        <taxon>Pyropia</taxon>
    </lineage>
</organism>
<proteinExistence type="predicted"/>
<evidence type="ECO:0000313" key="1">
    <source>
        <dbReference type="EMBL" id="KAK1869019.1"/>
    </source>
</evidence>
<reference evidence="1" key="1">
    <citation type="submission" date="2019-11" db="EMBL/GenBank/DDBJ databases">
        <title>Nori genome reveals adaptations in red seaweeds to the harsh intertidal environment.</title>
        <authorList>
            <person name="Wang D."/>
            <person name="Mao Y."/>
        </authorList>
    </citation>
    <scope>NUCLEOTIDE SEQUENCE</scope>
    <source>
        <tissue evidence="1">Gametophyte</tissue>
    </source>
</reference>
<accession>A0ACC3CGG0</accession>
<dbReference type="EMBL" id="CM020620">
    <property type="protein sequence ID" value="KAK1869019.1"/>
    <property type="molecule type" value="Genomic_DNA"/>
</dbReference>
<sequence>MATPPPTGTDGKAPPARQPWPLGRFLRTAAFYSPLGGLLSPTAAGRPDPGAAVAARRAAAAVATDAAGAAGPAVPVANVILVTGAAGGVGKRVVARLLATRPDLVVRALVRDADAAAAAWTAVGVDVDAVVAAGRLEVVVSDLWNLRAEFFDRLGGVVSATGTKVGPASGDTPGRDKYYQGVVFYPPVIVESTPQTVEYDGVKALADGIDAWAPPRPEELLDVLPVGGDAAAGVWGALDDVVMGGVSESTMRVATVAGAGGGAGDGPGDDEALTFTGTVRVANSGGFASARTVGFATPANVGGYDGIALRVRGDGKRYKFILRCDGKWDGISHCHSFDTVAGEWTDVRIPWDAFRTVFRAKTVADGEAVNPRNVTAVQLMLSKFEYDSALNPAFSAGPFRLDVARIAAYRTPPPPPVVHVGTGGSTRLLRRDEFPNLDAQPPAVRMNEQLGRIMEWKLAGEDALRACSCPTVIVRPCALTEEPPRGYGSLVVGQGDRLTGKVSRDDVATLIVDALGGVDPAAAAGGGRRRRSAPLPPPGGVTFELASAPPGEEATASGVASWAELLASLEEDPEAAGRRAYGPFPGDLSVEDDPGGDPAFVRGLAWYDAFAARYVHTQPTWEEGLAAALAASNGGAGTAADADASADEEDADEEGDQVGGDSPCGGDSFVLLSAARAAWLAAHGGELGEALLFPAGGGWRRSFFDVDPSAAAAGVAATPPPARFVVEAGVRSSLAAALASAVSRAVRAVAAADAGVDGGGGGAAGDSPDGPPAAPAILGAAAADGGGGGGGPAGEGPLTTATGVAAAWRLLTFVCAYLVGSAAAGAAGAGGDGGASEALEGLAVALLRRLDQTPSLVVTGGWVAAAAATAADAAAAADAGWGGPTTPAGVPVGGDMEAGLTAAAAWHARCLAPAAAAAAAADAAAAAERPEEVAALLLSLLRGLAGRVRDVLHGTATAAGVAVWAALTRTGGAGGARSTVGGGGGSTATGAGAGAGTAGAGAAAAPPPDAAAAEVRALVAAAVGAATVAPALAADAARGLAAALTAARAAERSPAVAPADAAPLLVHPGTGNDDYLAPRAAVWAGLYALRVPDGVAAAGADVGWAARLLAESVTEGVGYGAAAGGGGLGGGGGATPAGGAGGGGGGRAAAAAGDKRAWTLPPTAAAERGRRRLLAGIRGWAVAGLAAAAVAAPMPPPPTAASLGMLAVARSRAKELASSVRRLHTDVDAGVRLAVAGVEPLLRRGGGGDIADLVAALHPVGESHLWAATAAPVLDGFIADDYDAVDFPVHILGGRSLVQRVAGMSLLSRTATTRGVPVGTLLRAGTAAAWWRLYGMYYVLRWNSDAVAARNALVARGVDVEAVDRPSTLRALLLSVGVEPAVAAASTTARPFARSVAPDSLRPPRFDPVVVAFALERIHGGEPGTANDVPADGPLLQSAAAAAAAAAGTVDPPDVGGDGLLIASAPAADGGGFDGLVPGADFPRTAHVLLTSPWVAVELLVAFWDRLDNAARPPPPGARVDALYGVATLWLIVGPPLLRLALHRRLLFHVLLTAAAHAETAANALWLLEDAARAYLRSRDPAVEAEPGDDDAAVVEPPAADAAAPPPPPPPAVVHERWKAVTRQLVPSLAALAATHKEAGRVAAATAAYHTVTRLVAKAAADGAELALAALEPLPPNLFLSWGAVVPGEDDDAALCRCVRAEAGRCLGLLGPLAVPRQTLPALDGSDWGGPAAGGGGGGGPAAGAGGGDDDPPGDAEIAAARATALARLATLLTGGSAVAAAAAAAALRAAAGVPAAAAAVGAAATAAAVGADAPREALVLRCLVPFFGCAASAAAGGGAAAAAGGRRRGSTAATRRGGVGGGASTAAATAAVAAAVDAAAWLVDGPTGEPLCRRPPRLDDPALWAPAAVGDAPTWTRTVAAAAAAVTADPLFPLLPAVAFADGGFAGALAPALLASVALDTPTGCAVLSVRLGEVLAAAWSAPAAAAVALRALHVLRSRRLRALRGGHAAADEAAYAAHAAAAARAVDGDDAAAAAAAVASPAPRTPRGGSGRAAAAAAAAAGVPPPAPWFPLQVDILVAARAAVARAGGGG</sequence>
<keyword evidence="2" id="KW-1185">Reference proteome</keyword>
<protein>
    <submittedName>
        <fullName evidence="1">Uncharacterized protein</fullName>
    </submittedName>
</protein>
<dbReference type="Proteomes" id="UP000798662">
    <property type="component" value="Chromosome 3"/>
</dbReference>
<gene>
    <name evidence="1" type="ORF">I4F81_011501</name>
</gene>
<name>A0ACC3CGG0_PYRYE</name>